<dbReference type="Proteomes" id="UP000663870">
    <property type="component" value="Unassembled WGS sequence"/>
</dbReference>
<keyword evidence="5" id="KW-1185">Reference proteome</keyword>
<gene>
    <name evidence="2" type="ORF">JXQ802_LOCUS58269</name>
    <name evidence="3" type="ORF">OTI717_LOCUS38679</name>
    <name evidence="1" type="ORF">PYM288_LOCUS41652</name>
</gene>
<name>A0A815XEB7_9BILA</name>
<feature type="non-terminal residue" evidence="1">
    <location>
        <position position="25"/>
    </location>
</feature>
<evidence type="ECO:0000313" key="1">
    <source>
        <dbReference type="EMBL" id="CAF1556433.1"/>
    </source>
</evidence>
<dbReference type="EMBL" id="CAJOAX010021898">
    <property type="protein sequence ID" value="CAF4203835.1"/>
    <property type="molecule type" value="Genomic_DNA"/>
</dbReference>
<dbReference type="AlphaFoldDB" id="A0A815XEB7"/>
<dbReference type="EMBL" id="CAJNOL010016468">
    <property type="protein sequence ID" value="CAF1675312.1"/>
    <property type="molecule type" value="Genomic_DNA"/>
</dbReference>
<evidence type="ECO:0000313" key="2">
    <source>
        <dbReference type="EMBL" id="CAF1675312.1"/>
    </source>
</evidence>
<dbReference type="EMBL" id="CAJNOH010014564">
    <property type="protein sequence ID" value="CAF1556433.1"/>
    <property type="molecule type" value="Genomic_DNA"/>
</dbReference>
<accession>A0A815XEB7</accession>
<comment type="caution">
    <text evidence="1">The sequence shown here is derived from an EMBL/GenBank/DDBJ whole genome shotgun (WGS) entry which is preliminary data.</text>
</comment>
<evidence type="ECO:0000313" key="4">
    <source>
        <dbReference type="Proteomes" id="UP000663854"/>
    </source>
</evidence>
<dbReference type="Proteomes" id="UP000663854">
    <property type="component" value="Unassembled WGS sequence"/>
</dbReference>
<protein>
    <submittedName>
        <fullName evidence="1">Uncharacterized protein</fullName>
    </submittedName>
</protein>
<proteinExistence type="predicted"/>
<evidence type="ECO:0000313" key="3">
    <source>
        <dbReference type="EMBL" id="CAF4203835.1"/>
    </source>
</evidence>
<dbReference type="Proteomes" id="UP000663823">
    <property type="component" value="Unassembled WGS sequence"/>
</dbReference>
<reference evidence="1" key="1">
    <citation type="submission" date="2021-02" db="EMBL/GenBank/DDBJ databases">
        <authorList>
            <person name="Nowell W R."/>
        </authorList>
    </citation>
    <scope>NUCLEOTIDE SEQUENCE</scope>
</reference>
<sequence length="25" mass="2823">MIDLNNNSNKMNCFDGNQALILVLK</sequence>
<evidence type="ECO:0000313" key="5">
    <source>
        <dbReference type="Proteomes" id="UP000663870"/>
    </source>
</evidence>
<organism evidence="1 4">
    <name type="scientific">Rotaria sordida</name>
    <dbReference type="NCBI Taxonomy" id="392033"/>
    <lineage>
        <taxon>Eukaryota</taxon>
        <taxon>Metazoa</taxon>
        <taxon>Spiralia</taxon>
        <taxon>Gnathifera</taxon>
        <taxon>Rotifera</taxon>
        <taxon>Eurotatoria</taxon>
        <taxon>Bdelloidea</taxon>
        <taxon>Philodinida</taxon>
        <taxon>Philodinidae</taxon>
        <taxon>Rotaria</taxon>
    </lineage>
</organism>